<dbReference type="Pfam" id="PF01607">
    <property type="entry name" value="CBM_14"/>
    <property type="match status" value="1"/>
</dbReference>
<dbReference type="InterPro" id="IPR036508">
    <property type="entry name" value="Chitin-bd_dom_sf"/>
</dbReference>
<evidence type="ECO:0000313" key="2">
    <source>
        <dbReference type="EMBL" id="RWS26868.1"/>
    </source>
</evidence>
<dbReference type="PANTHER" id="PTHR22933:SF42">
    <property type="entry name" value="FI18455P1-RELATED"/>
    <property type="match status" value="1"/>
</dbReference>
<accession>A0A443SH66</accession>
<evidence type="ECO:0000259" key="1">
    <source>
        <dbReference type="PROSITE" id="PS50940"/>
    </source>
</evidence>
<dbReference type="SMART" id="SM00494">
    <property type="entry name" value="ChtBD2"/>
    <property type="match status" value="1"/>
</dbReference>
<protein>
    <recommendedName>
        <fullName evidence="1">Chitin-binding type-2 domain-containing protein</fullName>
    </recommendedName>
</protein>
<dbReference type="Proteomes" id="UP000288716">
    <property type="component" value="Unassembled WGS sequence"/>
</dbReference>
<dbReference type="SUPFAM" id="SSF57625">
    <property type="entry name" value="Invertebrate chitin-binding proteins"/>
    <property type="match status" value="1"/>
</dbReference>
<dbReference type="InterPro" id="IPR052976">
    <property type="entry name" value="Scoloptoxin-like"/>
</dbReference>
<dbReference type="STRING" id="299467.A0A443SH66"/>
<dbReference type="PROSITE" id="PS50940">
    <property type="entry name" value="CHIT_BIND_II"/>
    <property type="match status" value="1"/>
</dbReference>
<name>A0A443SH66_9ACAR</name>
<organism evidence="2 3">
    <name type="scientific">Leptotrombidium deliense</name>
    <dbReference type="NCBI Taxonomy" id="299467"/>
    <lineage>
        <taxon>Eukaryota</taxon>
        <taxon>Metazoa</taxon>
        <taxon>Ecdysozoa</taxon>
        <taxon>Arthropoda</taxon>
        <taxon>Chelicerata</taxon>
        <taxon>Arachnida</taxon>
        <taxon>Acari</taxon>
        <taxon>Acariformes</taxon>
        <taxon>Trombidiformes</taxon>
        <taxon>Prostigmata</taxon>
        <taxon>Anystina</taxon>
        <taxon>Parasitengona</taxon>
        <taxon>Trombiculoidea</taxon>
        <taxon>Trombiculidae</taxon>
        <taxon>Leptotrombidium</taxon>
    </lineage>
</organism>
<dbReference type="VEuPathDB" id="VectorBase:LDEU005172"/>
<dbReference type="GO" id="GO:0005576">
    <property type="term" value="C:extracellular region"/>
    <property type="evidence" value="ECO:0007669"/>
    <property type="project" value="InterPro"/>
</dbReference>
<dbReference type="InterPro" id="IPR002557">
    <property type="entry name" value="Chitin-bd_dom"/>
</dbReference>
<dbReference type="OrthoDB" id="6364363at2759"/>
<dbReference type="EMBL" id="NCKV01002416">
    <property type="protein sequence ID" value="RWS26868.1"/>
    <property type="molecule type" value="Genomic_DNA"/>
</dbReference>
<dbReference type="GO" id="GO:0008061">
    <property type="term" value="F:chitin binding"/>
    <property type="evidence" value="ECO:0007669"/>
    <property type="project" value="InterPro"/>
</dbReference>
<dbReference type="Gene3D" id="2.170.140.10">
    <property type="entry name" value="Chitin binding domain"/>
    <property type="match status" value="1"/>
</dbReference>
<dbReference type="AlphaFoldDB" id="A0A443SH66"/>
<comment type="caution">
    <text evidence="2">The sequence shown here is derived from an EMBL/GenBank/DDBJ whole genome shotgun (WGS) entry which is preliminary data.</text>
</comment>
<proteinExistence type="predicted"/>
<keyword evidence="3" id="KW-1185">Reference proteome</keyword>
<feature type="domain" description="Chitin-binding type-2" evidence="1">
    <location>
        <begin position="101"/>
        <end position="160"/>
    </location>
</feature>
<reference evidence="2 3" key="1">
    <citation type="journal article" date="2018" name="Gigascience">
        <title>Genomes of trombidid mites reveal novel predicted allergens and laterally-transferred genes associated with secondary metabolism.</title>
        <authorList>
            <person name="Dong X."/>
            <person name="Chaisiri K."/>
            <person name="Xia D."/>
            <person name="Armstrong S.D."/>
            <person name="Fang Y."/>
            <person name="Donnelly M.J."/>
            <person name="Kadowaki T."/>
            <person name="McGarry J.W."/>
            <person name="Darby A.C."/>
            <person name="Makepeace B.L."/>
        </authorList>
    </citation>
    <scope>NUCLEOTIDE SEQUENCE [LARGE SCALE GENOMIC DNA]</scope>
    <source>
        <strain evidence="2">UoL-UT</strain>
    </source>
</reference>
<sequence>MNPRFVHNDNYEHNAEKRSSFSPLIERNDLPVYRDAPVYSSIITPEHAFNAFPNAVKHVHSHQTATEHHPHHDYFDYGYIPGIPGKPWTDYPLFTHIPYTSFSCKHVAFPGYYADVETGCQVWHYCQLDGRHDKFLCPNGTIFNQETRVCDWWYNVHCPSSPFKFDVNADLYAFRRNYIQIAAPFKSNHYGDSIAKEIPAPPPPPPIAPGIEYIIPPPAIAKGQLLSDHFGRSGSNRVHVHQNGHYYSPNLAYRRAALKDVIFAESRRVQHSTKTKTNSNRFSFSRINASGKRKKVKKFIEPAATTH</sequence>
<evidence type="ECO:0000313" key="3">
    <source>
        <dbReference type="Proteomes" id="UP000288716"/>
    </source>
</evidence>
<gene>
    <name evidence="2" type="ORF">B4U80_02133</name>
</gene>
<dbReference type="PANTHER" id="PTHR22933">
    <property type="entry name" value="FI18007P1-RELATED"/>
    <property type="match status" value="1"/>
</dbReference>